<dbReference type="SUPFAM" id="SSF50978">
    <property type="entry name" value="WD40 repeat-like"/>
    <property type="match status" value="1"/>
</dbReference>
<dbReference type="InterPro" id="IPR019775">
    <property type="entry name" value="WD40_repeat_CS"/>
</dbReference>
<feature type="region of interest" description="Disordered" evidence="5">
    <location>
        <begin position="1"/>
        <end position="44"/>
    </location>
</feature>
<evidence type="ECO:0000256" key="2">
    <source>
        <dbReference type="ARBA" id="ARBA00022574"/>
    </source>
</evidence>
<evidence type="ECO:0000256" key="3">
    <source>
        <dbReference type="ARBA" id="ARBA00022737"/>
    </source>
</evidence>
<dbReference type="PROSITE" id="PS50294">
    <property type="entry name" value="WD_REPEATS_REGION"/>
    <property type="match status" value="1"/>
</dbReference>
<dbReference type="Proteomes" id="UP001152622">
    <property type="component" value="Chromosome 1"/>
</dbReference>
<keyword evidence="8" id="KW-1185">Reference proteome</keyword>
<evidence type="ECO:0000256" key="5">
    <source>
        <dbReference type="SAM" id="MobiDB-lite"/>
    </source>
</evidence>
<dbReference type="InterPro" id="IPR051242">
    <property type="entry name" value="WD-EF-hand_domain"/>
</dbReference>
<dbReference type="PANTHER" id="PTHR44324:SF6">
    <property type="entry name" value="EF-HAND CALCIUM BINDING DOMAIN 8"/>
    <property type="match status" value="1"/>
</dbReference>
<dbReference type="PROSITE" id="PS00678">
    <property type="entry name" value="WD_REPEATS_1"/>
    <property type="match status" value="1"/>
</dbReference>
<reference evidence="7" key="1">
    <citation type="journal article" date="2023" name="Science">
        <title>Genome structures resolve the early diversification of teleost fishes.</title>
        <authorList>
            <person name="Parey E."/>
            <person name="Louis A."/>
            <person name="Montfort J."/>
            <person name="Bouchez O."/>
            <person name="Roques C."/>
            <person name="Iampietro C."/>
            <person name="Lluch J."/>
            <person name="Castinel A."/>
            <person name="Donnadieu C."/>
            <person name="Desvignes T."/>
            <person name="Floi Bucao C."/>
            <person name="Jouanno E."/>
            <person name="Wen M."/>
            <person name="Mejri S."/>
            <person name="Dirks R."/>
            <person name="Jansen H."/>
            <person name="Henkel C."/>
            <person name="Chen W.J."/>
            <person name="Zahm M."/>
            <person name="Cabau C."/>
            <person name="Klopp C."/>
            <person name="Thompson A.W."/>
            <person name="Robinson-Rechavi M."/>
            <person name="Braasch I."/>
            <person name="Lecointre G."/>
            <person name="Bobe J."/>
            <person name="Postlethwait J.H."/>
            <person name="Berthelot C."/>
            <person name="Roest Crollius H."/>
            <person name="Guiguen Y."/>
        </authorList>
    </citation>
    <scope>NUCLEOTIDE SEQUENCE</scope>
    <source>
        <strain evidence="7">WJC10195</strain>
    </source>
</reference>
<sequence length="618" mass="70296">MESTTEDNNLGNKKSQDRGLNPDRDKEKHDAEQQGACTELAKNGELAEQAENRGKCPIEAKNKDKHRSLLEAVFHDPNFKVHESLNMAKFREVMRNIGVNANDEDLNIMFMKVDANCDGKVFWEEFKMYLLLENEARDSMHKSLRRLYFPEHIKILRESMQRSNSKAVVGLQFYSFKHPQAQEEQVAAGGWGDDMCKTRIEPGQYMSITQDGKLSYWTENLKHLYTLKLDDLKQAHAVLYQKIWVTHMICMRNIDLLAISSTSNHLEFYDISARKCTIAFTLTGVEPVTVMDYWSDGKRAVFSIGDVSGCVTIFTSRDVGQNGIFNRRTSKTGTRRSLASPKTRTCVFGTSRTTPVFKKSAQVKYLWAGPPITAVHYTRETNTLVIATSLMGVLQGEMEDLNARLKESTHKDPVCAALYNTHFKQVVSGCYSGVVCVWDILTGDKAMEFHTSSSRDMELTAMAFDVPQRRLLTGSNDGMVRLWNFNNGVLLMKLPVLDKNEVTGILHFNNKIYMSGWSKRVICYKHIQKEGRTEHNAWRCYHTEDIYSINTYGSKILVTASHNGDIIVWNTSTEEPLCWFNASQGPRPLLLDSLKDKATQRRRGDPEAARCGFQQQPG</sequence>
<dbReference type="PROSITE" id="PS50082">
    <property type="entry name" value="WD_REPEATS_2"/>
    <property type="match status" value="2"/>
</dbReference>
<dbReference type="GO" id="GO:0005509">
    <property type="term" value="F:calcium ion binding"/>
    <property type="evidence" value="ECO:0007669"/>
    <property type="project" value="InterPro"/>
</dbReference>
<dbReference type="InterPro" id="IPR001680">
    <property type="entry name" value="WD40_rpt"/>
</dbReference>
<feature type="repeat" description="WD" evidence="4">
    <location>
        <begin position="407"/>
        <end position="448"/>
    </location>
</feature>
<dbReference type="Gene3D" id="2.130.10.10">
    <property type="entry name" value="YVTN repeat-like/Quinoprotein amine dehydrogenase"/>
    <property type="match status" value="2"/>
</dbReference>
<keyword evidence="2 4" id="KW-0853">WD repeat</keyword>
<feature type="repeat" description="WD" evidence="4">
    <location>
        <begin position="452"/>
        <end position="493"/>
    </location>
</feature>
<name>A0A9Q1JCF7_SYNKA</name>
<dbReference type="PROSITE" id="PS50222">
    <property type="entry name" value="EF_HAND_2"/>
    <property type="match status" value="1"/>
</dbReference>
<proteinExistence type="predicted"/>
<gene>
    <name evidence="7" type="ORF">SKAU_G00000520</name>
</gene>
<comment type="caution">
    <text evidence="7">The sequence shown here is derived from an EMBL/GenBank/DDBJ whole genome shotgun (WGS) entry which is preliminary data.</text>
</comment>
<dbReference type="Gene3D" id="1.10.238.10">
    <property type="entry name" value="EF-hand"/>
    <property type="match status" value="1"/>
</dbReference>
<feature type="compositionally biased region" description="Basic and acidic residues" evidence="5">
    <location>
        <begin position="14"/>
        <end position="32"/>
    </location>
</feature>
<evidence type="ECO:0000256" key="1">
    <source>
        <dbReference type="ARBA" id="ARBA00014901"/>
    </source>
</evidence>
<evidence type="ECO:0000259" key="6">
    <source>
        <dbReference type="PROSITE" id="PS50222"/>
    </source>
</evidence>
<dbReference type="SMART" id="SM00320">
    <property type="entry name" value="WD40"/>
    <property type="match status" value="5"/>
</dbReference>
<dbReference type="InterPro" id="IPR011992">
    <property type="entry name" value="EF-hand-dom_pair"/>
</dbReference>
<keyword evidence="3" id="KW-0677">Repeat</keyword>
<feature type="compositionally biased region" description="Polar residues" evidence="5">
    <location>
        <begin position="1"/>
        <end position="13"/>
    </location>
</feature>
<accession>A0A9Q1JCF7</accession>
<dbReference type="InterPro" id="IPR015943">
    <property type="entry name" value="WD40/YVTN_repeat-like_dom_sf"/>
</dbReference>
<evidence type="ECO:0000256" key="4">
    <source>
        <dbReference type="PROSITE-ProRule" id="PRU00221"/>
    </source>
</evidence>
<evidence type="ECO:0000313" key="8">
    <source>
        <dbReference type="Proteomes" id="UP001152622"/>
    </source>
</evidence>
<dbReference type="OrthoDB" id="5980302at2759"/>
<protein>
    <recommendedName>
        <fullName evidence="1">WD repeat-containing protein on Y chromosome</fullName>
    </recommendedName>
</protein>
<dbReference type="AlphaFoldDB" id="A0A9Q1JCF7"/>
<organism evidence="7 8">
    <name type="scientific">Synaphobranchus kaupii</name>
    <name type="common">Kaup's arrowtooth eel</name>
    <dbReference type="NCBI Taxonomy" id="118154"/>
    <lineage>
        <taxon>Eukaryota</taxon>
        <taxon>Metazoa</taxon>
        <taxon>Chordata</taxon>
        <taxon>Craniata</taxon>
        <taxon>Vertebrata</taxon>
        <taxon>Euteleostomi</taxon>
        <taxon>Actinopterygii</taxon>
        <taxon>Neopterygii</taxon>
        <taxon>Teleostei</taxon>
        <taxon>Anguilliformes</taxon>
        <taxon>Synaphobranchidae</taxon>
        <taxon>Synaphobranchus</taxon>
    </lineage>
</organism>
<evidence type="ECO:0000313" key="7">
    <source>
        <dbReference type="EMBL" id="KAJ8379274.1"/>
    </source>
</evidence>
<dbReference type="Pfam" id="PF00400">
    <property type="entry name" value="WD40"/>
    <property type="match status" value="2"/>
</dbReference>
<dbReference type="SUPFAM" id="SSF47473">
    <property type="entry name" value="EF-hand"/>
    <property type="match status" value="1"/>
</dbReference>
<dbReference type="PANTHER" id="PTHR44324">
    <property type="entry name" value="WD40 REPEAT DOMAIN 95"/>
    <property type="match status" value="1"/>
</dbReference>
<dbReference type="InterPro" id="IPR036322">
    <property type="entry name" value="WD40_repeat_dom_sf"/>
</dbReference>
<feature type="domain" description="EF-hand" evidence="6">
    <location>
        <begin position="101"/>
        <end position="136"/>
    </location>
</feature>
<dbReference type="InterPro" id="IPR002048">
    <property type="entry name" value="EF_hand_dom"/>
</dbReference>
<dbReference type="EMBL" id="JAINUF010000001">
    <property type="protein sequence ID" value="KAJ8379274.1"/>
    <property type="molecule type" value="Genomic_DNA"/>
</dbReference>